<protein>
    <submittedName>
        <fullName evidence="2">Double-strand break repair protein AddB</fullName>
    </submittedName>
</protein>
<dbReference type="Pfam" id="PF12705">
    <property type="entry name" value="PDDEXK_1"/>
    <property type="match status" value="1"/>
</dbReference>
<dbReference type="Proteomes" id="UP000282002">
    <property type="component" value="Chromosome"/>
</dbReference>
<dbReference type="InterPro" id="IPR011335">
    <property type="entry name" value="Restrct_endonuc-II-like"/>
</dbReference>
<dbReference type="KEGG" id="taw:EI545_11600"/>
<dbReference type="AlphaFoldDB" id="A0A3S8U752"/>
<dbReference type="OrthoDB" id="9780606at2"/>
<name>A0A3S8U752_9RHOB</name>
<evidence type="ECO:0000313" key="3">
    <source>
        <dbReference type="Proteomes" id="UP000282002"/>
    </source>
</evidence>
<proteinExistence type="predicted"/>
<feature type="domain" description="PD-(D/E)XK endonuclease-like" evidence="1">
    <location>
        <begin position="710"/>
        <end position="924"/>
    </location>
</feature>
<keyword evidence="3" id="KW-1185">Reference proteome</keyword>
<dbReference type="Gene3D" id="3.90.320.10">
    <property type="match status" value="1"/>
</dbReference>
<sequence length="971" mass="104583">MTDTPLNLFALPPGVDFPAELVAGLLHRMAGKPPEAMARVTLILNTQRMRRRVTECFQAHGARFLPRLLLVTDAAALGTVPLAAPVPALRRRLELSVLLDGLLQTGTTDFPRAALYDLADSLATLMDEMQGEGVPADRIAGLDVANHSAHWARTQAFLGIVAQAMADDAPESEARLRQAVIALADGWAMAQPADPIIVAGSTGSRGTTALLMQAVARLPLGGVVLPGFDFDLPGAVWASMDDALTAEDHPQYRFRRVTEGLGVDHTAVQRWTDAKAPAPGRNRLISLSLRPAPITDQWLTEGPLLPDLPPETEGLTLIEAPGERAEALAVALILRQAAETGQRAALVTPDRNLTRRVTAALDRWGIRPDDSAGRPLALSAPGRLLRQVAGLFGQRLTVDMALALLKHPLSFSGQGAVFGRGQHLILTREYELHARRHGPAFPSAESVAGWAAASGLAGAEAWAAVLGEVMCGHEALGPMPLAGFVARHLDLTRRLARGFAEAGDGGLWDKEAGETALKAVTELQEEAGVAGILTPADYASLFRGVLNRHEVRETESVHPGIMIWGTLEARVQGADLVILGGLNDGTWPAQPPPDPWLNRAMRKEAGLLLPERKIGLSAHDYQQAVAAPEVVLSRAVRGAEAETVPSRWLNRLVNLMAGLPGRQGPEALAAMRARGALWLDRAAVFDTPEGEAKPALRPSPRPPVGVRPKRLSVTEIKTLIRDPYAIYARHVLKLRPLDPLRPEPDPRLRGVVLHEVLEGFVRAGATSRDDLLRIADAVLAERVAWPLARAIWRARIEKAAAPFLAFSAGTGGDPVLLEERGAAPLEGLDFTLTGKPDRIDRLADGRLLVIDYKTGDPPSTDEQKHFDKQLLLAAAMAERGAFPGLDPAEVARVAFVGVKAAFKTVENTLQPGEVDEVWEKFGALMARYARATQGYTARRAMKTVKDVSDYDHLSRYGEWDMTADAVAEDLT</sequence>
<dbReference type="SUPFAM" id="SSF52540">
    <property type="entry name" value="P-loop containing nucleoside triphosphate hydrolases"/>
    <property type="match status" value="1"/>
</dbReference>
<dbReference type="InterPro" id="IPR014153">
    <property type="entry name" value="Ds_break_AddB"/>
</dbReference>
<dbReference type="NCBIfam" id="TIGR02786">
    <property type="entry name" value="addB_alphas"/>
    <property type="match status" value="1"/>
</dbReference>
<dbReference type="SUPFAM" id="SSF52980">
    <property type="entry name" value="Restriction endonuclease-like"/>
    <property type="match status" value="1"/>
</dbReference>
<dbReference type="EMBL" id="CP034328">
    <property type="protein sequence ID" value="AZL59431.1"/>
    <property type="molecule type" value="Genomic_DNA"/>
</dbReference>
<dbReference type="InterPro" id="IPR038726">
    <property type="entry name" value="PDDEXK_AddAB-type"/>
</dbReference>
<dbReference type="RefSeq" id="WP_125325626.1">
    <property type="nucleotide sequence ID" value="NZ_CP034328.1"/>
</dbReference>
<gene>
    <name evidence="2" type="primary">addB</name>
    <name evidence="2" type="ORF">EI545_11600</name>
</gene>
<reference evidence="2 3" key="1">
    <citation type="submission" date="2018-12" db="EMBL/GenBank/DDBJ databases">
        <title>Complete genome sequencing of Tabrizicola sp. K13M18.</title>
        <authorList>
            <person name="Bae J.-W."/>
        </authorList>
    </citation>
    <scope>NUCLEOTIDE SEQUENCE [LARGE SCALE GENOMIC DNA]</scope>
    <source>
        <strain evidence="2 3">K13M18</strain>
    </source>
</reference>
<dbReference type="InterPro" id="IPR011604">
    <property type="entry name" value="PDDEXK-like_dom_sf"/>
</dbReference>
<evidence type="ECO:0000313" key="2">
    <source>
        <dbReference type="EMBL" id="AZL59431.1"/>
    </source>
</evidence>
<dbReference type="InterPro" id="IPR027417">
    <property type="entry name" value="P-loop_NTPase"/>
</dbReference>
<accession>A0A3S8U752</accession>
<evidence type="ECO:0000259" key="1">
    <source>
        <dbReference type="Pfam" id="PF12705"/>
    </source>
</evidence>
<organism evidence="2 3">
    <name type="scientific">Tabrizicola piscis</name>
    <dbReference type="NCBI Taxonomy" id="2494374"/>
    <lineage>
        <taxon>Bacteria</taxon>
        <taxon>Pseudomonadati</taxon>
        <taxon>Pseudomonadota</taxon>
        <taxon>Alphaproteobacteria</taxon>
        <taxon>Rhodobacterales</taxon>
        <taxon>Paracoccaceae</taxon>
        <taxon>Tabrizicola</taxon>
    </lineage>
</organism>